<organism evidence="11 12">
    <name type="scientific">Faecalibacillus intestinalis</name>
    <dbReference type="NCBI Taxonomy" id="1982626"/>
    <lineage>
        <taxon>Bacteria</taxon>
        <taxon>Bacillati</taxon>
        <taxon>Bacillota</taxon>
        <taxon>Erysipelotrichia</taxon>
        <taxon>Erysipelotrichales</taxon>
        <taxon>Coprobacillaceae</taxon>
        <taxon>Faecalibacillus</taxon>
    </lineage>
</organism>
<dbReference type="EMBL" id="PYLQ01000027">
    <property type="protein sequence ID" value="PST36340.1"/>
    <property type="molecule type" value="Genomic_DNA"/>
</dbReference>
<comment type="caution">
    <text evidence="11">The sequence shown here is derived from an EMBL/GenBank/DDBJ whole genome shotgun (WGS) entry which is preliminary data.</text>
</comment>
<sequence length="251" mass="27725">MNEQLLIKNIAEIGKLLLKNGAEIYRVEESLERMCQSYGFQDIGVFALPTYFTMSVTFQDGTSTSLTKRTLQNRTNLDAVCALNDLVRKICNETPTNDFIEQQIQAINSLHPIMPLVLLGYGLGAGGYAIFFGGGLHEGIIAGIIGFLMYFFIWINEILGINSLMRTTLTSMFLTILAILFYHFHLIYNLDATIIGCLMILTPGIAITNSLRDIIDGNYVSGQARLVEAFFIATAIALGVGLIRILLKGLI</sequence>
<evidence type="ECO:0000256" key="3">
    <source>
        <dbReference type="ARBA" id="ARBA00022692"/>
    </source>
</evidence>
<evidence type="ECO:0000313" key="10">
    <source>
        <dbReference type="EMBL" id="MCQ5062976.1"/>
    </source>
</evidence>
<evidence type="ECO:0000313" key="9">
    <source>
        <dbReference type="EMBL" id="MCB8562983.1"/>
    </source>
</evidence>
<feature type="transmembrane region" description="Helical" evidence="7">
    <location>
        <begin position="226"/>
        <end position="247"/>
    </location>
</feature>
<evidence type="ECO:0000313" key="12">
    <source>
        <dbReference type="Proteomes" id="UP000240974"/>
    </source>
</evidence>
<keyword evidence="2" id="KW-1003">Cell membrane</keyword>
<evidence type="ECO:0000256" key="5">
    <source>
        <dbReference type="ARBA" id="ARBA00023136"/>
    </source>
</evidence>
<feature type="domain" description="Threonine/serine exporter-like N-terminal" evidence="8">
    <location>
        <begin position="10"/>
        <end position="242"/>
    </location>
</feature>
<evidence type="ECO:0000259" key="8">
    <source>
        <dbReference type="Pfam" id="PF06738"/>
    </source>
</evidence>
<evidence type="ECO:0000313" key="11">
    <source>
        <dbReference type="EMBL" id="PST36340.1"/>
    </source>
</evidence>
<dbReference type="Pfam" id="PF06738">
    <property type="entry name" value="ThrE"/>
    <property type="match status" value="1"/>
</dbReference>
<dbReference type="Proteomes" id="UP001204814">
    <property type="component" value="Unassembled WGS sequence"/>
</dbReference>
<reference evidence="10" key="3">
    <citation type="submission" date="2022-06" db="EMBL/GenBank/DDBJ databases">
        <title>Isolation of gut microbiota from human fecal samples.</title>
        <authorList>
            <person name="Pamer E.G."/>
            <person name="Barat B."/>
            <person name="Waligurski E."/>
            <person name="Medina S."/>
            <person name="Paddock L."/>
            <person name="Mostad J."/>
        </authorList>
    </citation>
    <scope>NUCLEOTIDE SEQUENCE</scope>
    <source>
        <strain evidence="10">DFI.6.24</strain>
    </source>
</reference>
<evidence type="ECO:0000256" key="2">
    <source>
        <dbReference type="ARBA" id="ARBA00022475"/>
    </source>
</evidence>
<keyword evidence="5 7" id="KW-0472">Membrane</keyword>
<gene>
    <name evidence="11" type="ORF">C7U54_13150</name>
    <name evidence="9" type="ORF">LJD74_13400</name>
    <name evidence="10" type="ORF">NE542_14245</name>
</gene>
<dbReference type="EMBL" id="JAJDKQ010000038">
    <property type="protein sequence ID" value="MCB8562983.1"/>
    <property type="molecule type" value="Genomic_DNA"/>
</dbReference>
<reference evidence="9" key="2">
    <citation type="submission" date="2021-10" db="EMBL/GenBank/DDBJ databases">
        <title>Collection of gut derived symbiotic bacterial strains cultured from healthy donors.</title>
        <authorList>
            <person name="Lin H."/>
            <person name="Littmann E."/>
            <person name="Kohout C."/>
            <person name="Pamer E.G."/>
        </authorList>
    </citation>
    <scope>NUCLEOTIDE SEQUENCE</scope>
    <source>
        <strain evidence="9">DFI.5.2</strain>
    </source>
</reference>
<keyword evidence="4 7" id="KW-1133">Transmembrane helix</keyword>
<comment type="similarity">
    <text evidence="6">Belongs to the ThrE exporter (TC 2.A.79) family.</text>
</comment>
<keyword evidence="12" id="KW-1185">Reference proteome</keyword>
<dbReference type="InterPro" id="IPR010619">
    <property type="entry name" value="ThrE-like_N"/>
</dbReference>
<feature type="transmembrane region" description="Helical" evidence="7">
    <location>
        <begin position="139"/>
        <end position="156"/>
    </location>
</feature>
<feature type="transmembrane region" description="Helical" evidence="7">
    <location>
        <begin position="168"/>
        <end position="187"/>
    </location>
</feature>
<accession>A0A2T3FM31</accession>
<comment type="subcellular location">
    <subcellularLocation>
        <location evidence="1">Cell membrane</location>
        <topology evidence="1">Multi-pass membrane protein</topology>
    </subcellularLocation>
</comment>
<feature type="transmembrane region" description="Helical" evidence="7">
    <location>
        <begin position="193"/>
        <end position="214"/>
    </location>
</feature>
<dbReference type="Proteomes" id="UP000240974">
    <property type="component" value="Unassembled WGS sequence"/>
</dbReference>
<keyword evidence="3 7" id="KW-0812">Transmembrane</keyword>
<proteinExistence type="inferred from homology"/>
<dbReference type="PANTHER" id="PTHR34390">
    <property type="entry name" value="UPF0442 PROTEIN YJJB-RELATED"/>
    <property type="match status" value="1"/>
</dbReference>
<evidence type="ECO:0000256" key="6">
    <source>
        <dbReference type="ARBA" id="ARBA00034125"/>
    </source>
</evidence>
<dbReference type="EMBL" id="JANGBO010000023">
    <property type="protein sequence ID" value="MCQ5062976.1"/>
    <property type="molecule type" value="Genomic_DNA"/>
</dbReference>
<protein>
    <submittedName>
        <fullName evidence="9 11">Threonine/serine exporter</fullName>
    </submittedName>
</protein>
<dbReference type="RefSeq" id="WP_022001202.1">
    <property type="nucleotide sequence ID" value="NZ_AP031432.1"/>
</dbReference>
<dbReference type="PANTHER" id="PTHR34390:SF2">
    <property type="entry name" value="SUCCINATE TRANSPORTER SUBUNIT YJJP-RELATED"/>
    <property type="match status" value="1"/>
</dbReference>
<evidence type="ECO:0000256" key="4">
    <source>
        <dbReference type="ARBA" id="ARBA00022989"/>
    </source>
</evidence>
<dbReference type="AlphaFoldDB" id="A0A2T3FM31"/>
<dbReference type="GO" id="GO:0015744">
    <property type="term" value="P:succinate transport"/>
    <property type="evidence" value="ECO:0007669"/>
    <property type="project" value="TreeGrafter"/>
</dbReference>
<evidence type="ECO:0000256" key="1">
    <source>
        <dbReference type="ARBA" id="ARBA00004651"/>
    </source>
</evidence>
<dbReference type="GO" id="GO:0022857">
    <property type="term" value="F:transmembrane transporter activity"/>
    <property type="evidence" value="ECO:0007669"/>
    <property type="project" value="InterPro"/>
</dbReference>
<reference evidence="11 12" key="1">
    <citation type="journal article" date="2019" name="Int. J. Syst. Evol. Microbiol.">
        <title>Faecalibacillus intestinalis gen. nov., sp. nov. and Faecalibacillus faecis sp. nov., isolated from human faeces.</title>
        <authorList>
            <person name="Seo B."/>
            <person name="Jeon K."/>
            <person name="Baek I."/>
            <person name="Lee Y.M."/>
            <person name="Baek K."/>
            <person name="Ko G."/>
        </authorList>
    </citation>
    <scope>NUCLEOTIDE SEQUENCE [LARGE SCALE GENOMIC DNA]</scope>
    <source>
        <strain evidence="11 12">SNUG30099</strain>
    </source>
</reference>
<dbReference type="InterPro" id="IPR050539">
    <property type="entry name" value="ThrE_Dicarb/AminoAcid_Exp"/>
</dbReference>
<dbReference type="Proteomes" id="UP001197827">
    <property type="component" value="Unassembled WGS sequence"/>
</dbReference>
<evidence type="ECO:0000256" key="7">
    <source>
        <dbReference type="SAM" id="Phobius"/>
    </source>
</evidence>
<dbReference type="GO" id="GO:0005886">
    <property type="term" value="C:plasma membrane"/>
    <property type="evidence" value="ECO:0007669"/>
    <property type="project" value="UniProtKB-SubCell"/>
</dbReference>
<feature type="transmembrane region" description="Helical" evidence="7">
    <location>
        <begin position="113"/>
        <end position="133"/>
    </location>
</feature>
<name>A0A2T3FM31_9FIRM</name>